<proteinExistence type="predicted"/>
<sequence>MNSPAPRLHARHRLRQAEAVLSTLAAEITDPLTLTPEQQRTWDAAWAQRQEALADITEPPRRWTTAA</sequence>
<accession>A0ABV9U2Y6</accession>
<gene>
    <name evidence="1" type="ORF">ACFPCY_20655</name>
</gene>
<keyword evidence="2" id="KW-1185">Reference proteome</keyword>
<dbReference type="RefSeq" id="WP_378257470.1">
    <property type="nucleotide sequence ID" value="NZ_JBHSIT010000005.1"/>
</dbReference>
<name>A0ABV9U2Y6_9ACTN</name>
<dbReference type="EMBL" id="JBHSIT010000005">
    <property type="protein sequence ID" value="MFC4909745.1"/>
    <property type="molecule type" value="Genomic_DNA"/>
</dbReference>
<organism evidence="1 2">
    <name type="scientific">Actinomadura gamaensis</name>
    <dbReference type="NCBI Taxonomy" id="1763541"/>
    <lineage>
        <taxon>Bacteria</taxon>
        <taxon>Bacillati</taxon>
        <taxon>Actinomycetota</taxon>
        <taxon>Actinomycetes</taxon>
        <taxon>Streptosporangiales</taxon>
        <taxon>Thermomonosporaceae</taxon>
        <taxon>Actinomadura</taxon>
    </lineage>
</organism>
<evidence type="ECO:0000313" key="1">
    <source>
        <dbReference type="EMBL" id="MFC4909745.1"/>
    </source>
</evidence>
<dbReference type="Proteomes" id="UP001595872">
    <property type="component" value="Unassembled WGS sequence"/>
</dbReference>
<protein>
    <submittedName>
        <fullName evidence="1">Uncharacterized protein</fullName>
    </submittedName>
</protein>
<comment type="caution">
    <text evidence="1">The sequence shown here is derived from an EMBL/GenBank/DDBJ whole genome shotgun (WGS) entry which is preliminary data.</text>
</comment>
<reference evidence="2" key="1">
    <citation type="journal article" date="2019" name="Int. J. Syst. Evol. Microbiol.">
        <title>The Global Catalogue of Microorganisms (GCM) 10K type strain sequencing project: providing services to taxonomists for standard genome sequencing and annotation.</title>
        <authorList>
            <consortium name="The Broad Institute Genomics Platform"/>
            <consortium name="The Broad Institute Genome Sequencing Center for Infectious Disease"/>
            <person name="Wu L."/>
            <person name="Ma J."/>
        </authorList>
    </citation>
    <scope>NUCLEOTIDE SEQUENCE [LARGE SCALE GENOMIC DNA]</scope>
    <source>
        <strain evidence="2">KLKA75</strain>
    </source>
</reference>
<evidence type="ECO:0000313" key="2">
    <source>
        <dbReference type="Proteomes" id="UP001595872"/>
    </source>
</evidence>